<organism evidence="3 4">
    <name type="scientific">Chryseobacterium piscicola</name>
    <dbReference type="NCBI Taxonomy" id="551459"/>
    <lineage>
        <taxon>Bacteria</taxon>
        <taxon>Pseudomonadati</taxon>
        <taxon>Bacteroidota</taxon>
        <taxon>Flavobacteriia</taxon>
        <taxon>Flavobacteriales</taxon>
        <taxon>Weeksellaceae</taxon>
        <taxon>Chryseobacterium group</taxon>
        <taxon>Chryseobacterium</taxon>
    </lineage>
</organism>
<dbReference type="Proteomes" id="UP000238314">
    <property type="component" value="Unassembled WGS sequence"/>
</dbReference>
<keyword evidence="5" id="KW-1185">Reference proteome</keyword>
<dbReference type="STRING" id="551459.SAMN05421796_102354"/>
<dbReference type="EMBL" id="MUGO01000002">
    <property type="protein sequence ID" value="PQA97655.1"/>
    <property type="molecule type" value="Genomic_DNA"/>
</dbReference>
<accession>A0A1N7LIR1</accession>
<sequence>MKRKVFKYKFVYWIILLLNIIISISFLVGVNNRIDTKDFDSILDVFSFTAVTLISILSLISLVMLIRKNKNSTIVFSVVVLLILLTISVFLSYSIFVVKDFGENKADFYTAPIPYLIIFGVLFLIHQYKSNDNFEYLEIEEIGKQS</sequence>
<feature type="transmembrane region" description="Helical" evidence="1">
    <location>
        <begin position="42"/>
        <end position="66"/>
    </location>
</feature>
<name>A0A1N7LIR1_9FLAO</name>
<evidence type="ECO:0000256" key="1">
    <source>
        <dbReference type="SAM" id="Phobius"/>
    </source>
</evidence>
<feature type="transmembrane region" description="Helical" evidence="1">
    <location>
        <begin position="12"/>
        <end position="30"/>
    </location>
</feature>
<evidence type="ECO:0000313" key="3">
    <source>
        <dbReference type="EMBL" id="SIS73693.1"/>
    </source>
</evidence>
<dbReference type="OrthoDB" id="1272011at2"/>
<evidence type="ECO:0000313" key="2">
    <source>
        <dbReference type="EMBL" id="PQA97655.1"/>
    </source>
</evidence>
<dbReference type="RefSeq" id="WP_076450726.1">
    <property type="nucleotide sequence ID" value="NZ_FTOJ01000002.1"/>
</dbReference>
<keyword evidence="1" id="KW-1133">Transmembrane helix</keyword>
<evidence type="ECO:0000313" key="4">
    <source>
        <dbReference type="Proteomes" id="UP000186246"/>
    </source>
</evidence>
<evidence type="ECO:0000313" key="5">
    <source>
        <dbReference type="Proteomes" id="UP000238314"/>
    </source>
</evidence>
<proteinExistence type="predicted"/>
<feature type="transmembrane region" description="Helical" evidence="1">
    <location>
        <begin position="73"/>
        <end position="96"/>
    </location>
</feature>
<dbReference type="EMBL" id="FTOJ01000002">
    <property type="protein sequence ID" value="SIS73693.1"/>
    <property type="molecule type" value="Genomic_DNA"/>
</dbReference>
<reference evidence="4" key="2">
    <citation type="submission" date="2017-01" db="EMBL/GenBank/DDBJ databases">
        <authorList>
            <person name="Varghese N."/>
            <person name="Submissions S."/>
        </authorList>
    </citation>
    <scope>NUCLEOTIDE SEQUENCE [LARGE SCALE GENOMIC DNA]</scope>
    <source>
        <strain evidence="4">DSM 21068</strain>
    </source>
</reference>
<dbReference type="AlphaFoldDB" id="A0A1N7LIR1"/>
<keyword evidence="1" id="KW-0472">Membrane</keyword>
<reference evidence="3" key="3">
    <citation type="submission" date="2017-01" db="EMBL/GenBank/DDBJ databases">
        <authorList>
            <person name="Mah S.A."/>
            <person name="Swanson W.J."/>
            <person name="Moy G.W."/>
            <person name="Vacquier V.D."/>
        </authorList>
    </citation>
    <scope>NUCLEOTIDE SEQUENCE [LARGE SCALE GENOMIC DNA]</scope>
    <source>
        <strain evidence="3">DSM 21068</strain>
    </source>
</reference>
<gene>
    <name evidence="2" type="ORF">B0A70_03065</name>
    <name evidence="3" type="ORF">SAMN05421796_102354</name>
</gene>
<reference evidence="2 5" key="1">
    <citation type="submission" date="2016-11" db="EMBL/GenBank/DDBJ databases">
        <title>Whole genomes of Flavobacteriaceae.</title>
        <authorList>
            <person name="Stine C."/>
            <person name="Li C."/>
            <person name="Tadesse D."/>
        </authorList>
    </citation>
    <scope>NUCLEOTIDE SEQUENCE [LARGE SCALE GENOMIC DNA]</scope>
    <source>
        <strain evidence="2 5">DSM 21068</strain>
    </source>
</reference>
<keyword evidence="1" id="KW-0812">Transmembrane</keyword>
<feature type="transmembrane region" description="Helical" evidence="1">
    <location>
        <begin position="108"/>
        <end position="125"/>
    </location>
</feature>
<dbReference type="Proteomes" id="UP000186246">
    <property type="component" value="Unassembled WGS sequence"/>
</dbReference>
<protein>
    <submittedName>
        <fullName evidence="3">Uncharacterized protein</fullName>
    </submittedName>
</protein>